<keyword evidence="1" id="KW-1133">Transmembrane helix</keyword>
<dbReference type="STRING" id="1156395.DBT_0927"/>
<reference evidence="2 3" key="1">
    <citation type="submission" date="2016-06" db="EMBL/GenBank/DDBJ databases">
        <title>Respiratory ammonification of nitrate coupled to the oxidation of elemental sulfur in deep-sea autotrophic thermophilic bacteria.</title>
        <authorList>
            <person name="Slobodkina G.B."/>
            <person name="Mardanov A.V."/>
            <person name="Ravin N.V."/>
            <person name="Frolova A.A."/>
            <person name="Viryasiv M.B."/>
            <person name="Chernyh N.A."/>
            <person name="Bonch-Osmolovskaya E.A."/>
            <person name="Slobodkin A.I."/>
        </authorList>
    </citation>
    <scope>NUCLEOTIDE SEQUENCE [LARGE SCALE GENOMIC DNA]</scope>
    <source>
        <strain evidence="2 3">S69</strain>
    </source>
</reference>
<evidence type="ECO:0000313" key="2">
    <source>
        <dbReference type="EMBL" id="OCC15576.1"/>
    </source>
</evidence>
<evidence type="ECO:0000256" key="1">
    <source>
        <dbReference type="SAM" id="Phobius"/>
    </source>
</evidence>
<organism evidence="2 3">
    <name type="scientific">Dissulfuribacter thermophilus</name>
    <dbReference type="NCBI Taxonomy" id="1156395"/>
    <lineage>
        <taxon>Bacteria</taxon>
        <taxon>Pseudomonadati</taxon>
        <taxon>Thermodesulfobacteriota</taxon>
        <taxon>Dissulfuribacteria</taxon>
        <taxon>Dissulfuribacterales</taxon>
        <taxon>Dissulfuribacteraceae</taxon>
        <taxon>Dissulfuribacter</taxon>
    </lineage>
</organism>
<keyword evidence="1" id="KW-0472">Membrane</keyword>
<accession>A0A1B9F6P4</accession>
<comment type="caution">
    <text evidence="2">The sequence shown here is derived from an EMBL/GenBank/DDBJ whole genome shotgun (WGS) entry which is preliminary data.</text>
</comment>
<evidence type="ECO:0000313" key="3">
    <source>
        <dbReference type="Proteomes" id="UP000093080"/>
    </source>
</evidence>
<name>A0A1B9F6P4_9BACT</name>
<keyword evidence="3" id="KW-1185">Reference proteome</keyword>
<sequence length="57" mass="6253">MLSVELKEKSFGSFELKLEGSASGFCTGRACFFLLPSAFYLLLPFATQGLGDRKKSK</sequence>
<feature type="transmembrane region" description="Helical" evidence="1">
    <location>
        <begin position="20"/>
        <end position="47"/>
    </location>
</feature>
<proteinExistence type="predicted"/>
<protein>
    <submittedName>
        <fullName evidence="2">Uncharacterized protein</fullName>
    </submittedName>
</protein>
<gene>
    <name evidence="2" type="ORF">DBT_0927</name>
</gene>
<dbReference type="AlphaFoldDB" id="A0A1B9F6P4"/>
<dbReference type="EMBL" id="MAGO01000004">
    <property type="protein sequence ID" value="OCC15576.1"/>
    <property type="molecule type" value="Genomic_DNA"/>
</dbReference>
<dbReference type="Proteomes" id="UP000093080">
    <property type="component" value="Unassembled WGS sequence"/>
</dbReference>
<keyword evidence="1" id="KW-0812">Transmembrane</keyword>